<organism evidence="7 8">
    <name type="scientific">Sulfobacillus benefaciens</name>
    <dbReference type="NCBI Taxonomy" id="453960"/>
    <lineage>
        <taxon>Bacteria</taxon>
        <taxon>Bacillati</taxon>
        <taxon>Bacillota</taxon>
        <taxon>Clostridia</taxon>
        <taxon>Eubacteriales</taxon>
        <taxon>Clostridiales Family XVII. Incertae Sedis</taxon>
        <taxon>Sulfobacillus</taxon>
    </lineage>
</organism>
<accession>A0A2T2XL94</accession>
<proteinExistence type="predicted"/>
<keyword evidence="2" id="KW-1003">Cell membrane</keyword>
<reference evidence="7 8" key="1">
    <citation type="journal article" date="2014" name="BMC Genomics">
        <title>Comparison of environmental and isolate Sulfobacillus genomes reveals diverse carbon, sulfur, nitrogen, and hydrogen metabolisms.</title>
        <authorList>
            <person name="Justice N.B."/>
            <person name="Norman A."/>
            <person name="Brown C.T."/>
            <person name="Singh A."/>
            <person name="Thomas B.C."/>
            <person name="Banfield J.F."/>
        </authorList>
    </citation>
    <scope>NUCLEOTIDE SEQUENCE [LARGE SCALE GENOMIC DNA]</scope>
    <source>
        <strain evidence="7">AMDSBA4</strain>
    </source>
</reference>
<feature type="transmembrane region" description="Helical" evidence="6">
    <location>
        <begin position="20"/>
        <end position="37"/>
    </location>
</feature>
<dbReference type="InterPro" id="IPR019108">
    <property type="entry name" value="Caa3_assmbl_CtaG-rel"/>
</dbReference>
<feature type="transmembrane region" description="Helical" evidence="6">
    <location>
        <begin position="184"/>
        <end position="202"/>
    </location>
</feature>
<evidence type="ECO:0000256" key="5">
    <source>
        <dbReference type="ARBA" id="ARBA00023136"/>
    </source>
</evidence>
<feature type="transmembrane region" description="Helical" evidence="6">
    <location>
        <begin position="74"/>
        <end position="96"/>
    </location>
</feature>
<comment type="caution">
    <text evidence="7">The sequence shown here is derived from an EMBL/GenBank/DDBJ whole genome shotgun (WGS) entry which is preliminary data.</text>
</comment>
<dbReference type="EMBL" id="PXYW01000002">
    <property type="protein sequence ID" value="PSR35265.1"/>
    <property type="molecule type" value="Genomic_DNA"/>
</dbReference>
<evidence type="ECO:0000256" key="4">
    <source>
        <dbReference type="ARBA" id="ARBA00022989"/>
    </source>
</evidence>
<dbReference type="Pfam" id="PF09678">
    <property type="entry name" value="Caa3_CtaG"/>
    <property type="match status" value="1"/>
</dbReference>
<dbReference type="AlphaFoldDB" id="A0A2T2XL94"/>
<comment type="subcellular location">
    <subcellularLocation>
        <location evidence="1">Cell membrane</location>
        <topology evidence="1">Multi-pass membrane protein</topology>
    </subcellularLocation>
</comment>
<evidence type="ECO:0000256" key="6">
    <source>
        <dbReference type="SAM" id="Phobius"/>
    </source>
</evidence>
<evidence type="ECO:0000313" key="7">
    <source>
        <dbReference type="EMBL" id="PSR35265.1"/>
    </source>
</evidence>
<protein>
    <recommendedName>
        <fullName evidence="9">Cytochrome c oxidase assembly protein</fullName>
    </recommendedName>
</protein>
<evidence type="ECO:0008006" key="9">
    <source>
        <dbReference type="Google" id="ProtNLM"/>
    </source>
</evidence>
<evidence type="ECO:0000313" key="8">
    <source>
        <dbReference type="Proteomes" id="UP000242972"/>
    </source>
</evidence>
<dbReference type="Proteomes" id="UP000242972">
    <property type="component" value="Unassembled WGS sequence"/>
</dbReference>
<evidence type="ECO:0000256" key="1">
    <source>
        <dbReference type="ARBA" id="ARBA00004651"/>
    </source>
</evidence>
<sequence length="260" mass="29788">MMWSVILCHDNWLQLWHPEVAVLMILLWTLYDAVNRVRRIAIARDRQIAFASALVLVYASMGTPLKLLGDDFLFTAHMVQYVLLSMVVAPLLIWGIPPQAWRTLWELPVVKPVLSLLTYPPIALLLFNTVFSGLLYPRILDLSLRDNWLYLVAPYGMLVSAVAMWWPLMSPISESPRLSRGSRLIYLFFNVDLMMPASVYIIDTGHADYLIYRLAPRVFHLSALADQQLGGIVMSVGMFIAYTVTFLITYAGYDESHWYE</sequence>
<keyword evidence="5 6" id="KW-0472">Membrane</keyword>
<keyword evidence="3 6" id="KW-0812">Transmembrane</keyword>
<feature type="transmembrane region" description="Helical" evidence="6">
    <location>
        <begin position="116"/>
        <end position="136"/>
    </location>
</feature>
<gene>
    <name evidence="7" type="ORF">C7B46_00930</name>
</gene>
<evidence type="ECO:0000256" key="2">
    <source>
        <dbReference type="ARBA" id="ARBA00022475"/>
    </source>
</evidence>
<evidence type="ECO:0000256" key="3">
    <source>
        <dbReference type="ARBA" id="ARBA00022692"/>
    </source>
</evidence>
<dbReference type="GO" id="GO:0005886">
    <property type="term" value="C:plasma membrane"/>
    <property type="evidence" value="ECO:0007669"/>
    <property type="project" value="UniProtKB-SubCell"/>
</dbReference>
<feature type="transmembrane region" description="Helical" evidence="6">
    <location>
        <begin position="229"/>
        <end position="253"/>
    </location>
</feature>
<feature type="transmembrane region" description="Helical" evidence="6">
    <location>
        <begin position="148"/>
        <end position="172"/>
    </location>
</feature>
<name>A0A2T2XL94_9FIRM</name>
<keyword evidence="4 6" id="KW-1133">Transmembrane helix</keyword>